<dbReference type="Proteomes" id="UP001424459">
    <property type="component" value="Unassembled WGS sequence"/>
</dbReference>
<proteinExistence type="predicted"/>
<dbReference type="PROSITE" id="PS51257">
    <property type="entry name" value="PROKAR_LIPOPROTEIN"/>
    <property type="match status" value="1"/>
</dbReference>
<keyword evidence="1" id="KW-0732">Signal</keyword>
<feature type="signal peptide" evidence="1">
    <location>
        <begin position="1"/>
        <end position="21"/>
    </location>
</feature>
<dbReference type="RefSeq" id="WP_344696178.1">
    <property type="nucleotide sequence ID" value="NZ_BAABBR010000001.1"/>
</dbReference>
<protein>
    <recommendedName>
        <fullName evidence="4">UrcA family protein</fullName>
    </recommendedName>
</protein>
<sequence>MRMLAIASAAALIACSGAAVAAEPMGTLVVSATRSLADNQRTVSYGDLQLASADGRAQLRNRVAGAIADLCDPRRFSVAEPHDSIRCTAQAWSDITPRLDQLTPRMASR</sequence>
<gene>
    <name evidence="2" type="ORF">GCM10022281_12600</name>
</gene>
<keyword evidence="3" id="KW-1185">Reference proteome</keyword>
<name>A0ABP7U2G8_9SPHN</name>
<comment type="caution">
    <text evidence="2">The sequence shown here is derived from an EMBL/GenBank/DDBJ whole genome shotgun (WGS) entry which is preliminary data.</text>
</comment>
<dbReference type="EMBL" id="BAABBR010000001">
    <property type="protein sequence ID" value="GAA4034013.1"/>
    <property type="molecule type" value="Genomic_DNA"/>
</dbReference>
<evidence type="ECO:0000313" key="3">
    <source>
        <dbReference type="Proteomes" id="UP001424459"/>
    </source>
</evidence>
<dbReference type="InterPro" id="IPR030972">
    <property type="entry name" value="UrcA_uranyl"/>
</dbReference>
<evidence type="ECO:0008006" key="4">
    <source>
        <dbReference type="Google" id="ProtNLM"/>
    </source>
</evidence>
<dbReference type="NCBIfam" id="TIGR04433">
    <property type="entry name" value="UrcA_uranyl"/>
    <property type="match status" value="1"/>
</dbReference>
<reference evidence="3" key="1">
    <citation type="journal article" date="2019" name="Int. J. Syst. Evol. Microbiol.">
        <title>The Global Catalogue of Microorganisms (GCM) 10K type strain sequencing project: providing services to taxonomists for standard genome sequencing and annotation.</title>
        <authorList>
            <consortium name="The Broad Institute Genomics Platform"/>
            <consortium name="The Broad Institute Genome Sequencing Center for Infectious Disease"/>
            <person name="Wu L."/>
            <person name="Ma J."/>
        </authorList>
    </citation>
    <scope>NUCLEOTIDE SEQUENCE [LARGE SCALE GENOMIC DNA]</scope>
    <source>
        <strain evidence="3">JCM 17564</strain>
    </source>
</reference>
<organism evidence="2 3">
    <name type="scientific">Sphingomonas rosea</name>
    <dbReference type="NCBI Taxonomy" id="335605"/>
    <lineage>
        <taxon>Bacteria</taxon>
        <taxon>Pseudomonadati</taxon>
        <taxon>Pseudomonadota</taxon>
        <taxon>Alphaproteobacteria</taxon>
        <taxon>Sphingomonadales</taxon>
        <taxon>Sphingomonadaceae</taxon>
        <taxon>Sphingomonas</taxon>
    </lineage>
</organism>
<feature type="chain" id="PRO_5047045662" description="UrcA family protein" evidence="1">
    <location>
        <begin position="22"/>
        <end position="109"/>
    </location>
</feature>
<evidence type="ECO:0000256" key="1">
    <source>
        <dbReference type="SAM" id="SignalP"/>
    </source>
</evidence>
<evidence type="ECO:0000313" key="2">
    <source>
        <dbReference type="EMBL" id="GAA4034013.1"/>
    </source>
</evidence>
<accession>A0ABP7U2G8</accession>